<keyword evidence="4" id="KW-0479">Metal-binding</keyword>
<dbReference type="Pfam" id="PF00025">
    <property type="entry name" value="Arf"/>
    <property type="match status" value="1"/>
</dbReference>
<dbReference type="SUPFAM" id="SSF52540">
    <property type="entry name" value="P-loop containing nucleoside triphosphate hydrolases"/>
    <property type="match status" value="1"/>
</dbReference>
<dbReference type="PANTHER" id="PTHR46090">
    <property type="entry name" value="ADP-RIBOSYLATION FACTOR-LIKE PROTEIN 13B"/>
    <property type="match status" value="1"/>
</dbReference>
<keyword evidence="2 3" id="KW-0342">GTP-binding</keyword>
<feature type="binding site" evidence="4">
    <location>
        <position position="35"/>
    </location>
    <ligand>
        <name>Mg(2+)</name>
        <dbReference type="ChEBI" id="CHEBI:18420"/>
    </ligand>
</feature>
<dbReference type="GO" id="GO:0046872">
    <property type="term" value="F:metal ion binding"/>
    <property type="evidence" value="ECO:0007669"/>
    <property type="project" value="UniProtKB-KW"/>
</dbReference>
<keyword evidence="4" id="KW-0460">Magnesium</keyword>
<sequence length="401" mass="45890">MFHLFSNCWHWIQVKQKPIRKVTILFLGLDNAGKSSVIKVIKRVPPCQVLSSSHIDPHRTEICLDRFELTLLEIPGGQKSSASWRLFYSQAHALVFIVDASDPARMKEVACLLSSVLRHPLVAGKPFLIFANKQDKSSALLSSEIIELLSLESLVNENKTLCRIEPCTAGADFSSQHDWTILKGLRWVLKCVTLSYNVLNARVLQESFEKRQGSFPSLRAPPRTQDGRMVLEYNMSHENLTDLVEYKFAGGKKKPLKPIQNLLNQTGQNLRCVKKRRRKVRVKENNLINENEHDKQNERKKLNVEQKPSPSCAIKHSHRLAHKTVVLPEEEQNNQSTGPRKKKKKKIIPKNQIKSQVIGGSSEDMSNTFDLYRRAMQALKLKQEQQRVQFVHDKQGVKIVQ</sequence>
<dbReference type="SMART" id="SM00177">
    <property type="entry name" value="ARF"/>
    <property type="match status" value="1"/>
</dbReference>
<accession>A0A8T2JUY4</accession>
<dbReference type="GO" id="GO:0005525">
    <property type="term" value="F:GTP binding"/>
    <property type="evidence" value="ECO:0007669"/>
    <property type="project" value="UniProtKB-KW"/>
</dbReference>
<dbReference type="InterPro" id="IPR006689">
    <property type="entry name" value="Small_GTPase_ARF/SAR"/>
</dbReference>
<evidence type="ECO:0000256" key="1">
    <source>
        <dbReference type="ARBA" id="ARBA00022741"/>
    </source>
</evidence>
<feature type="binding site" evidence="3">
    <location>
        <begin position="132"/>
        <end position="135"/>
    </location>
    <ligand>
        <name>GTP</name>
        <dbReference type="ChEBI" id="CHEBI:37565"/>
    </ligand>
</feature>
<dbReference type="GO" id="GO:1905515">
    <property type="term" value="P:non-motile cilium assembly"/>
    <property type="evidence" value="ECO:0007669"/>
    <property type="project" value="TreeGrafter"/>
</dbReference>
<evidence type="ECO:0000256" key="2">
    <source>
        <dbReference type="ARBA" id="ARBA00023134"/>
    </source>
</evidence>
<dbReference type="GO" id="GO:0003924">
    <property type="term" value="F:GTPase activity"/>
    <property type="evidence" value="ECO:0007669"/>
    <property type="project" value="InterPro"/>
</dbReference>
<evidence type="ECO:0000313" key="6">
    <source>
        <dbReference type="EMBL" id="KAG8447718.1"/>
    </source>
</evidence>
<evidence type="ECO:0000256" key="3">
    <source>
        <dbReference type="PIRSR" id="PIRSR606689-1"/>
    </source>
</evidence>
<gene>
    <name evidence="6" type="ORF">GDO86_015003</name>
</gene>
<feature type="binding site" evidence="3">
    <location>
        <begin position="28"/>
        <end position="35"/>
    </location>
    <ligand>
        <name>GTP</name>
        <dbReference type="ChEBI" id="CHEBI:37565"/>
    </ligand>
</feature>
<feature type="compositionally biased region" description="Basic and acidic residues" evidence="5">
    <location>
        <begin position="290"/>
        <end position="304"/>
    </location>
</feature>
<feature type="region of interest" description="Disordered" evidence="5">
    <location>
        <begin position="287"/>
        <end position="361"/>
    </location>
</feature>
<dbReference type="GO" id="GO:0060170">
    <property type="term" value="C:ciliary membrane"/>
    <property type="evidence" value="ECO:0007669"/>
    <property type="project" value="TreeGrafter"/>
</dbReference>
<feature type="binding site" evidence="4">
    <location>
        <position position="52"/>
    </location>
    <ligand>
        <name>Mg(2+)</name>
        <dbReference type="ChEBI" id="CHEBI:18420"/>
    </ligand>
</feature>
<organism evidence="6 7">
    <name type="scientific">Hymenochirus boettgeri</name>
    <name type="common">Congo dwarf clawed frog</name>
    <dbReference type="NCBI Taxonomy" id="247094"/>
    <lineage>
        <taxon>Eukaryota</taxon>
        <taxon>Metazoa</taxon>
        <taxon>Chordata</taxon>
        <taxon>Craniata</taxon>
        <taxon>Vertebrata</taxon>
        <taxon>Euteleostomi</taxon>
        <taxon>Amphibia</taxon>
        <taxon>Batrachia</taxon>
        <taxon>Anura</taxon>
        <taxon>Pipoidea</taxon>
        <taxon>Pipidae</taxon>
        <taxon>Pipinae</taxon>
        <taxon>Hymenochirus</taxon>
    </lineage>
</organism>
<dbReference type="PROSITE" id="PS51417">
    <property type="entry name" value="ARF"/>
    <property type="match status" value="1"/>
</dbReference>
<dbReference type="GO" id="GO:0097730">
    <property type="term" value="C:non-motile cilium"/>
    <property type="evidence" value="ECO:0007669"/>
    <property type="project" value="TreeGrafter"/>
</dbReference>
<evidence type="ECO:0000313" key="7">
    <source>
        <dbReference type="Proteomes" id="UP000812440"/>
    </source>
</evidence>
<keyword evidence="7" id="KW-1185">Reference proteome</keyword>
<protein>
    <recommendedName>
        <fullName evidence="8">ADP-ribosylation factor-like protein 13A</fullName>
    </recommendedName>
</protein>
<dbReference type="SMART" id="SM00178">
    <property type="entry name" value="SAR"/>
    <property type="match status" value="1"/>
</dbReference>
<dbReference type="PANTHER" id="PTHR46090:SF4">
    <property type="entry name" value="ADP RIBOSYLATION FACTOR LIKE GTPASE 13A"/>
    <property type="match status" value="1"/>
</dbReference>
<evidence type="ECO:0000256" key="4">
    <source>
        <dbReference type="PIRSR" id="PIRSR606689-2"/>
    </source>
</evidence>
<proteinExistence type="predicted"/>
<name>A0A8T2JUY4_9PIPI</name>
<evidence type="ECO:0008006" key="8">
    <source>
        <dbReference type="Google" id="ProtNLM"/>
    </source>
</evidence>
<keyword evidence="1 3" id="KW-0547">Nucleotide-binding</keyword>
<reference evidence="6" key="1">
    <citation type="thesis" date="2020" institute="ProQuest LLC" country="789 East Eisenhower Parkway, Ann Arbor, MI, USA">
        <title>Comparative Genomics and Chromosome Evolution.</title>
        <authorList>
            <person name="Mudd A.B."/>
        </authorList>
    </citation>
    <scope>NUCLEOTIDE SEQUENCE</scope>
    <source>
        <strain evidence="6">Female2</strain>
        <tissue evidence="6">Blood</tissue>
    </source>
</reference>
<dbReference type="GO" id="GO:0097500">
    <property type="term" value="P:receptor localization to non-motile cilium"/>
    <property type="evidence" value="ECO:0007669"/>
    <property type="project" value="TreeGrafter"/>
</dbReference>
<dbReference type="PRINTS" id="PR00328">
    <property type="entry name" value="SAR1GTPBP"/>
</dbReference>
<feature type="binding site" evidence="3">
    <location>
        <position position="76"/>
    </location>
    <ligand>
        <name>GTP</name>
        <dbReference type="ChEBI" id="CHEBI:37565"/>
    </ligand>
</feature>
<evidence type="ECO:0000256" key="5">
    <source>
        <dbReference type="SAM" id="MobiDB-lite"/>
    </source>
</evidence>
<comment type="caution">
    <text evidence="6">The sequence shown here is derived from an EMBL/GenBank/DDBJ whole genome shotgun (WGS) entry which is preliminary data.</text>
</comment>
<dbReference type="Gene3D" id="3.40.50.300">
    <property type="entry name" value="P-loop containing nucleotide triphosphate hydrolases"/>
    <property type="match status" value="1"/>
</dbReference>
<dbReference type="InterPro" id="IPR051995">
    <property type="entry name" value="Ciliary_GTPase"/>
</dbReference>
<dbReference type="Proteomes" id="UP000812440">
    <property type="component" value="Chromosome 8_10"/>
</dbReference>
<dbReference type="OrthoDB" id="14717at2759"/>
<dbReference type="InterPro" id="IPR027417">
    <property type="entry name" value="P-loop_NTPase"/>
</dbReference>
<dbReference type="AlphaFoldDB" id="A0A8T2JUY4"/>
<dbReference type="EMBL" id="JAACNH010000003">
    <property type="protein sequence ID" value="KAG8447718.1"/>
    <property type="molecule type" value="Genomic_DNA"/>
</dbReference>
<feature type="compositionally biased region" description="Basic residues" evidence="5">
    <location>
        <begin position="339"/>
        <end position="348"/>
    </location>
</feature>